<dbReference type="InterPro" id="IPR011519">
    <property type="entry name" value="UnbV_ASPIC"/>
</dbReference>
<organism evidence="5 6">
    <name type="scientific">Bizionia algoritergicola</name>
    <dbReference type="NCBI Taxonomy" id="291187"/>
    <lineage>
        <taxon>Bacteria</taxon>
        <taxon>Pseudomonadati</taxon>
        <taxon>Bacteroidota</taxon>
        <taxon>Flavobacteriia</taxon>
        <taxon>Flavobacteriales</taxon>
        <taxon>Flavobacteriaceae</taxon>
        <taxon>Bizionia</taxon>
    </lineage>
</organism>
<dbReference type="InterPro" id="IPR028994">
    <property type="entry name" value="Integrin_alpha_N"/>
</dbReference>
<dbReference type="PANTHER" id="PTHR16026:SF0">
    <property type="entry name" value="CARTILAGE ACIDIC PROTEIN 1"/>
    <property type="match status" value="1"/>
</dbReference>
<reference evidence="5 6" key="1">
    <citation type="submission" date="2019-08" db="EMBL/GenBank/DDBJ databases">
        <title>Genomes of Antarctic Bizionia species.</title>
        <authorList>
            <person name="Bowman J.P."/>
        </authorList>
    </citation>
    <scope>NUCLEOTIDE SEQUENCE [LARGE SCALE GENOMIC DNA]</scope>
    <source>
        <strain evidence="5 6">APA-1</strain>
    </source>
</reference>
<dbReference type="AlphaFoldDB" id="A0A5D0R118"/>
<sequence>MKTKLLLLAFLTLAVTHAQTSSNTCSEADAATPITQPGIYNVALIDGGEVPSPNCNTSSDAASLGEWFKYIPESDTFLTVSTDLTQNAGRDTRVHIFSGTCGALICEGGDDDSGSVYLSVATLNVLAGETYYIAFDNRWDTNGFDFEIAESDPPIPPAVTFTVSSLTTTGTNRAIVDMNGDHLDDIVSVSNTNINIQEQLPSGGFQGRNITTSYANNTPGWSLAAADYNADGYTDLLYGGGNGVTFMRSNGDGTFTEDSHDPYVFSQRSNFVDINNDGHLDAFVCHDLAPNVYFINDGQGNLTYYQGENVQGVPSGLGMYESGGNYGSIWIDYDNDRNLDMFIAKCGGEEARRMNQMHKNNGDGTYSEVSSALLLADPMQTWSSAWGDFDNDGDMDVFIGASSGSHKMMRNDLVTDNQGNTTVIFTNVTTASGVQLMPDTGIENVTYDFDNDGNLDIASNGNILFGNGDLTFSLQENLISGSNGSFGDLNNDGFIDSFSNGSIYMNSGNANNWISICTVGTAGYSNINGIGARVEIHTASGVQIRDVRSGEGFRFMSTLNTHFGLGTETAIDNLIIYWPSGVVDNIPTPTINQRLCVTEGESLTVQDYELETLAIYPNPVENTLNISTPVSLNGKIATVFDINGKKVLNSKLETNALDVSKLQTGFYILRLESEGRVINRKFIKQ</sequence>
<dbReference type="EMBL" id="VSKL01000001">
    <property type="protein sequence ID" value="TYB75177.1"/>
    <property type="molecule type" value="Genomic_DNA"/>
</dbReference>
<feature type="domain" description="Secretion system C-terminal sorting" evidence="4">
    <location>
        <begin position="615"/>
        <end position="683"/>
    </location>
</feature>
<dbReference type="Gene3D" id="2.130.10.130">
    <property type="entry name" value="Integrin alpha, N-terminal"/>
    <property type="match status" value="1"/>
</dbReference>
<evidence type="ECO:0000256" key="1">
    <source>
        <dbReference type="ARBA" id="ARBA00022729"/>
    </source>
</evidence>
<feature type="domain" description="ASPIC/UnbV" evidence="3">
    <location>
        <begin position="529"/>
        <end position="595"/>
    </location>
</feature>
<name>A0A5D0R118_9FLAO</name>
<evidence type="ECO:0000313" key="6">
    <source>
        <dbReference type="Proteomes" id="UP000324358"/>
    </source>
</evidence>
<dbReference type="OrthoDB" id="9816120at2"/>
<feature type="signal peptide" evidence="2">
    <location>
        <begin position="1"/>
        <end position="20"/>
    </location>
</feature>
<proteinExistence type="predicted"/>
<evidence type="ECO:0000259" key="3">
    <source>
        <dbReference type="Pfam" id="PF07593"/>
    </source>
</evidence>
<accession>A0A5D0R118</accession>
<feature type="chain" id="PRO_5022919776" evidence="2">
    <location>
        <begin position="21"/>
        <end position="685"/>
    </location>
</feature>
<keyword evidence="1 2" id="KW-0732">Signal</keyword>
<dbReference type="Pfam" id="PF07593">
    <property type="entry name" value="UnbV_ASPIC"/>
    <property type="match status" value="1"/>
</dbReference>
<dbReference type="InterPro" id="IPR013517">
    <property type="entry name" value="FG-GAP"/>
</dbReference>
<dbReference type="InterPro" id="IPR027039">
    <property type="entry name" value="Crtac1"/>
</dbReference>
<dbReference type="Pfam" id="PF18962">
    <property type="entry name" value="Por_Secre_tail"/>
    <property type="match status" value="1"/>
</dbReference>
<evidence type="ECO:0000313" key="5">
    <source>
        <dbReference type="EMBL" id="TYB75177.1"/>
    </source>
</evidence>
<dbReference type="NCBIfam" id="TIGR04183">
    <property type="entry name" value="Por_Secre_tail"/>
    <property type="match status" value="1"/>
</dbReference>
<dbReference type="SUPFAM" id="SSF69318">
    <property type="entry name" value="Integrin alpha N-terminal domain"/>
    <property type="match status" value="1"/>
</dbReference>
<keyword evidence="6" id="KW-1185">Reference proteome</keyword>
<protein>
    <submittedName>
        <fullName evidence="5">T9SS type A sorting domain-containing protein</fullName>
    </submittedName>
</protein>
<dbReference type="RefSeq" id="WP_066247076.1">
    <property type="nucleotide sequence ID" value="NZ_VSKL01000001.1"/>
</dbReference>
<dbReference type="PANTHER" id="PTHR16026">
    <property type="entry name" value="CARTILAGE ACIDIC PROTEIN 1"/>
    <property type="match status" value="1"/>
</dbReference>
<gene>
    <name evidence="5" type="ORF">ES675_03355</name>
</gene>
<dbReference type="Pfam" id="PF13517">
    <property type="entry name" value="FG-GAP_3"/>
    <property type="match status" value="2"/>
</dbReference>
<comment type="caution">
    <text evidence="5">The sequence shown here is derived from an EMBL/GenBank/DDBJ whole genome shotgun (WGS) entry which is preliminary data.</text>
</comment>
<dbReference type="InterPro" id="IPR026444">
    <property type="entry name" value="Secre_tail"/>
</dbReference>
<evidence type="ECO:0000256" key="2">
    <source>
        <dbReference type="SAM" id="SignalP"/>
    </source>
</evidence>
<evidence type="ECO:0000259" key="4">
    <source>
        <dbReference type="Pfam" id="PF18962"/>
    </source>
</evidence>
<dbReference type="Proteomes" id="UP000324358">
    <property type="component" value="Unassembled WGS sequence"/>
</dbReference>